<dbReference type="GO" id="GO:0007165">
    <property type="term" value="P:signal transduction"/>
    <property type="evidence" value="ECO:0007669"/>
    <property type="project" value="InterPro"/>
</dbReference>
<protein>
    <submittedName>
        <fullName evidence="2">Toll/interleukin-1 receptor domain-containing protein</fullName>
    </submittedName>
</protein>
<dbReference type="SUPFAM" id="SSF52200">
    <property type="entry name" value="Toll/Interleukin receptor TIR domain"/>
    <property type="match status" value="1"/>
</dbReference>
<dbReference type="Proteomes" id="UP000615026">
    <property type="component" value="Unassembled WGS sequence"/>
</dbReference>
<dbReference type="AlphaFoldDB" id="A0A928X0Z6"/>
<proteinExistence type="predicted"/>
<gene>
    <name evidence="2" type="ORF">IQ260_10060</name>
</gene>
<dbReference type="EMBL" id="JADEXP010000070">
    <property type="protein sequence ID" value="MBE9066999.1"/>
    <property type="molecule type" value="Genomic_DNA"/>
</dbReference>
<organism evidence="2 3">
    <name type="scientific">Leptolyngbya cf. ectocarpi LEGE 11479</name>
    <dbReference type="NCBI Taxonomy" id="1828722"/>
    <lineage>
        <taxon>Bacteria</taxon>
        <taxon>Bacillati</taxon>
        <taxon>Cyanobacteriota</taxon>
        <taxon>Cyanophyceae</taxon>
        <taxon>Leptolyngbyales</taxon>
        <taxon>Leptolyngbyaceae</taxon>
        <taxon>Leptolyngbya group</taxon>
        <taxon>Leptolyngbya</taxon>
    </lineage>
</organism>
<keyword evidence="3" id="KW-1185">Reference proteome</keyword>
<evidence type="ECO:0000313" key="2">
    <source>
        <dbReference type="EMBL" id="MBE9066999.1"/>
    </source>
</evidence>
<evidence type="ECO:0000313" key="3">
    <source>
        <dbReference type="Proteomes" id="UP000615026"/>
    </source>
</evidence>
<accession>A0A928X0Z6</accession>
<reference evidence="2" key="1">
    <citation type="submission" date="2020-10" db="EMBL/GenBank/DDBJ databases">
        <authorList>
            <person name="Castelo-Branco R."/>
            <person name="Eusebio N."/>
            <person name="Adriana R."/>
            <person name="Vieira A."/>
            <person name="Brugerolle De Fraissinette N."/>
            <person name="Rezende De Castro R."/>
            <person name="Schneider M.P."/>
            <person name="Vasconcelos V."/>
            <person name="Leao P.N."/>
        </authorList>
    </citation>
    <scope>NUCLEOTIDE SEQUENCE</scope>
    <source>
        <strain evidence="2">LEGE 11479</strain>
    </source>
</reference>
<feature type="domain" description="TIR" evidence="1">
    <location>
        <begin position="9"/>
        <end position="151"/>
    </location>
</feature>
<keyword evidence="2" id="KW-0675">Receptor</keyword>
<dbReference type="SMART" id="SM00255">
    <property type="entry name" value="TIR"/>
    <property type="match status" value="1"/>
</dbReference>
<sequence>MTTTSPASSALKVFISYSHKDEELKDELYIHLAALRRKRKIQAWQDRDIDAGAEWDAAIKNNFNEADIILLLITPRFIASNYCYEKETQWAIERHEKGDARVIPIIMKPCDWQDTDFSKLQVLPKDGKPVTKWDDQDEALLNVVTGIRRVVEALAKK</sequence>
<dbReference type="InterPro" id="IPR000157">
    <property type="entry name" value="TIR_dom"/>
</dbReference>
<evidence type="ECO:0000259" key="1">
    <source>
        <dbReference type="PROSITE" id="PS50104"/>
    </source>
</evidence>
<name>A0A928X0Z6_LEPEC</name>
<dbReference type="Gene3D" id="3.40.50.10140">
    <property type="entry name" value="Toll/interleukin-1 receptor homology (TIR) domain"/>
    <property type="match status" value="1"/>
</dbReference>
<dbReference type="Pfam" id="PF13676">
    <property type="entry name" value="TIR_2"/>
    <property type="match status" value="1"/>
</dbReference>
<comment type="caution">
    <text evidence="2">The sequence shown here is derived from an EMBL/GenBank/DDBJ whole genome shotgun (WGS) entry which is preliminary data.</text>
</comment>
<dbReference type="InterPro" id="IPR035897">
    <property type="entry name" value="Toll_tir_struct_dom_sf"/>
</dbReference>
<dbReference type="PROSITE" id="PS50104">
    <property type="entry name" value="TIR"/>
    <property type="match status" value="1"/>
</dbReference>